<feature type="transmembrane region" description="Helical" evidence="7">
    <location>
        <begin position="111"/>
        <end position="133"/>
    </location>
</feature>
<evidence type="ECO:0000256" key="5">
    <source>
        <dbReference type="ARBA" id="ARBA00022989"/>
    </source>
</evidence>
<evidence type="ECO:0000313" key="8">
    <source>
        <dbReference type="EMBL" id="TFE91275.1"/>
    </source>
</evidence>
<dbReference type="GO" id="GO:0005886">
    <property type="term" value="C:plasma membrane"/>
    <property type="evidence" value="ECO:0007669"/>
    <property type="project" value="UniProtKB-SubCell"/>
</dbReference>
<sequence length="303" mass="32906">MLKTIFLSIILEALPFVLLGVLVSSVLQMFVTEETVRRWMPKNPILGILFACLLGILFPLCECGMIPVVKRLLHKGMPPMIAVVFIVVGPVLNPVVYLSTRTAFQVYPTLAYARMGLAFAVAVILGLLLHAFMKKSPLRVSHSTVNGQGADTVTHHHDHDTSGSGWSGKLIGMGKHAAGEFFEMGLYLIIGAMLTALIQTSLPREVLTGIGGQPGLSHLFMMGYAYILSLCSTSDAFVASSFTTSFGYSSLLAFLVFGPMIDLKVTLMLHSMFKTRFVLALIAIVGTIVFLGSLTIYLLGWMT</sequence>
<keyword evidence="4 7" id="KW-0812">Transmembrane</keyword>
<dbReference type="InterPro" id="IPR052923">
    <property type="entry name" value="UPF0718"/>
</dbReference>
<dbReference type="PANTHER" id="PTHR34184">
    <property type="entry name" value="UPF0718 PROTEIN YCGR"/>
    <property type="match status" value="1"/>
</dbReference>
<evidence type="ECO:0000256" key="4">
    <source>
        <dbReference type="ARBA" id="ARBA00022692"/>
    </source>
</evidence>
<name>A0A4Y8QB67_9BACL</name>
<comment type="similarity">
    <text evidence="2">Belongs to the UPF0718 family.</text>
</comment>
<keyword evidence="5 7" id="KW-1133">Transmembrane helix</keyword>
<evidence type="ECO:0000256" key="6">
    <source>
        <dbReference type="ARBA" id="ARBA00023136"/>
    </source>
</evidence>
<dbReference type="OrthoDB" id="9810876at2"/>
<evidence type="ECO:0000256" key="3">
    <source>
        <dbReference type="ARBA" id="ARBA00022475"/>
    </source>
</evidence>
<keyword evidence="3" id="KW-1003">Cell membrane</keyword>
<dbReference type="EMBL" id="MYFO01000002">
    <property type="protein sequence ID" value="TFE91275.1"/>
    <property type="molecule type" value="Genomic_DNA"/>
</dbReference>
<evidence type="ECO:0000256" key="2">
    <source>
        <dbReference type="ARBA" id="ARBA00006386"/>
    </source>
</evidence>
<dbReference type="Proteomes" id="UP000298246">
    <property type="component" value="Unassembled WGS sequence"/>
</dbReference>
<dbReference type="InterPro" id="IPR005524">
    <property type="entry name" value="DUF318"/>
</dbReference>
<gene>
    <name evidence="8" type="ORF">B5M42_02180</name>
</gene>
<reference evidence="8 9" key="1">
    <citation type="submission" date="2017-03" db="EMBL/GenBank/DDBJ databases">
        <title>Isolation of Levoglucosan Utilizing Bacteria.</title>
        <authorList>
            <person name="Arya A.S."/>
        </authorList>
    </citation>
    <scope>NUCLEOTIDE SEQUENCE [LARGE SCALE GENOMIC DNA]</scope>
    <source>
        <strain evidence="8 9">MEC069</strain>
    </source>
</reference>
<evidence type="ECO:0008006" key="10">
    <source>
        <dbReference type="Google" id="ProtNLM"/>
    </source>
</evidence>
<keyword evidence="6 7" id="KW-0472">Membrane</keyword>
<accession>A0A4Y8QB67</accession>
<dbReference type="PANTHER" id="PTHR34184:SF4">
    <property type="entry name" value="UPF0718 PROTEIN YCGR"/>
    <property type="match status" value="1"/>
</dbReference>
<feature type="transmembrane region" description="Helical" evidence="7">
    <location>
        <begin position="80"/>
        <end position="99"/>
    </location>
</feature>
<dbReference type="AlphaFoldDB" id="A0A4Y8QB67"/>
<evidence type="ECO:0000313" key="9">
    <source>
        <dbReference type="Proteomes" id="UP000298246"/>
    </source>
</evidence>
<evidence type="ECO:0000256" key="1">
    <source>
        <dbReference type="ARBA" id="ARBA00004651"/>
    </source>
</evidence>
<comment type="caution">
    <text evidence="8">The sequence shown here is derived from an EMBL/GenBank/DDBJ whole genome shotgun (WGS) entry which is preliminary data.</text>
</comment>
<feature type="transmembrane region" description="Helical" evidence="7">
    <location>
        <begin position="43"/>
        <end position="60"/>
    </location>
</feature>
<feature type="transmembrane region" description="Helical" evidence="7">
    <location>
        <begin position="246"/>
        <end position="265"/>
    </location>
</feature>
<organism evidence="8 9">
    <name type="scientific">Paenibacillus athensensis</name>
    <dbReference type="NCBI Taxonomy" id="1967502"/>
    <lineage>
        <taxon>Bacteria</taxon>
        <taxon>Bacillati</taxon>
        <taxon>Bacillota</taxon>
        <taxon>Bacilli</taxon>
        <taxon>Bacillales</taxon>
        <taxon>Paenibacillaceae</taxon>
        <taxon>Paenibacillus</taxon>
    </lineage>
</organism>
<evidence type="ECO:0000256" key="7">
    <source>
        <dbReference type="SAM" id="Phobius"/>
    </source>
</evidence>
<proteinExistence type="inferred from homology"/>
<feature type="transmembrane region" description="Helical" evidence="7">
    <location>
        <begin position="277"/>
        <end position="300"/>
    </location>
</feature>
<comment type="subcellular location">
    <subcellularLocation>
        <location evidence="1">Cell membrane</location>
        <topology evidence="1">Multi-pass membrane protein</topology>
    </subcellularLocation>
</comment>
<feature type="transmembrane region" description="Helical" evidence="7">
    <location>
        <begin position="6"/>
        <end position="31"/>
    </location>
</feature>
<feature type="transmembrane region" description="Helical" evidence="7">
    <location>
        <begin position="181"/>
        <end position="198"/>
    </location>
</feature>
<keyword evidence="9" id="KW-1185">Reference proteome</keyword>
<protein>
    <recommendedName>
        <fullName evidence="10">Permease</fullName>
    </recommendedName>
</protein>
<dbReference type="Pfam" id="PF03773">
    <property type="entry name" value="ArsP_1"/>
    <property type="match status" value="1"/>
</dbReference>
<dbReference type="RefSeq" id="WP_134749233.1">
    <property type="nucleotide sequence ID" value="NZ_MYFO02000004.1"/>
</dbReference>